<gene>
    <name evidence="2" type="ORF">DWV08_12970</name>
    <name evidence="3" type="ORF">DXU92_04720</name>
</gene>
<keyword evidence="1" id="KW-0812">Transmembrane</keyword>
<dbReference type="KEGG" id="bsau:DWV08_12970"/>
<dbReference type="AlphaFoldDB" id="A0A345YR81"/>
<evidence type="ECO:0000313" key="3">
    <source>
        <dbReference type="EMBL" id="RRR24174.1"/>
    </source>
</evidence>
<keyword evidence="1" id="KW-1133">Transmembrane helix</keyword>
<feature type="transmembrane region" description="Helical" evidence="1">
    <location>
        <begin position="122"/>
        <end position="144"/>
    </location>
</feature>
<evidence type="ECO:0000313" key="2">
    <source>
        <dbReference type="EMBL" id="AXK46433.1"/>
    </source>
</evidence>
<reference evidence="2 4" key="1">
    <citation type="submission" date="2018-07" db="EMBL/GenBank/DDBJ databases">
        <title>Brachybacterium saurashtrense DSM 23186 genome sequence.</title>
        <authorList>
            <person name="Guo L."/>
        </authorList>
    </citation>
    <scope>NUCLEOTIDE SEQUENCE [LARGE SCALE GENOMIC DNA]</scope>
    <source>
        <strain evidence="2 4">DSM 23186</strain>
    </source>
</reference>
<keyword evidence="1" id="KW-0472">Membrane</keyword>
<keyword evidence="4" id="KW-1185">Reference proteome</keyword>
<dbReference type="Proteomes" id="UP000282185">
    <property type="component" value="Unassembled WGS sequence"/>
</dbReference>
<protein>
    <recommendedName>
        <fullName evidence="6">Major facilitator superfamily (MFS) profile domain-containing protein</fullName>
    </recommendedName>
</protein>
<evidence type="ECO:0000313" key="4">
    <source>
        <dbReference type="Proteomes" id="UP000254236"/>
    </source>
</evidence>
<organism evidence="3 5">
    <name type="scientific">Brachybacterium saurashtrense</name>
    <dbReference type="NCBI Taxonomy" id="556288"/>
    <lineage>
        <taxon>Bacteria</taxon>
        <taxon>Bacillati</taxon>
        <taxon>Actinomycetota</taxon>
        <taxon>Actinomycetes</taxon>
        <taxon>Micrococcales</taxon>
        <taxon>Dermabacteraceae</taxon>
        <taxon>Brachybacterium</taxon>
    </lineage>
</organism>
<evidence type="ECO:0008006" key="6">
    <source>
        <dbReference type="Google" id="ProtNLM"/>
    </source>
</evidence>
<dbReference type="Proteomes" id="UP000254236">
    <property type="component" value="Chromosome"/>
</dbReference>
<dbReference type="EMBL" id="CP031356">
    <property type="protein sequence ID" value="AXK46433.1"/>
    <property type="molecule type" value="Genomic_DNA"/>
</dbReference>
<dbReference type="RefSeq" id="WP_115414183.1">
    <property type="nucleotide sequence ID" value="NZ_CP031356.1"/>
</dbReference>
<reference evidence="3 5" key="2">
    <citation type="submission" date="2018-08" db="EMBL/GenBank/DDBJ databases">
        <title>Brachybacterium saurashtrense DSM 23186.</title>
        <authorList>
            <person name="Li Y."/>
        </authorList>
    </citation>
    <scope>NUCLEOTIDE SEQUENCE [LARGE SCALE GENOMIC DNA]</scope>
    <source>
        <strain evidence="3 5">DSM 23186</strain>
    </source>
</reference>
<dbReference type="EMBL" id="QSWH01000002">
    <property type="protein sequence ID" value="RRR24174.1"/>
    <property type="molecule type" value="Genomic_DNA"/>
</dbReference>
<feature type="transmembrane region" description="Helical" evidence="1">
    <location>
        <begin position="81"/>
        <end position="102"/>
    </location>
</feature>
<evidence type="ECO:0000256" key="1">
    <source>
        <dbReference type="SAM" id="Phobius"/>
    </source>
</evidence>
<sequence>MRPAVALVVVTLAAVLFSVVSALGALFALGSLEVDPTGEGMIAAYLVLTLVIVAVALLTIGLSLAAFVLAIVVVVKGEGRLRVGAALVLAASVLGLVVSFSVTGDPSGLPDGVGAFATVLSVLDSVVQIARLVMMVAGVVVLILGIRETRQARAAVPGHAPPR</sequence>
<proteinExistence type="predicted"/>
<feature type="transmembrane region" description="Helical" evidence="1">
    <location>
        <begin position="46"/>
        <end position="74"/>
    </location>
</feature>
<accession>A0A345YR81</accession>
<name>A0A345YR81_9MICO</name>
<evidence type="ECO:0000313" key="5">
    <source>
        <dbReference type="Proteomes" id="UP000282185"/>
    </source>
</evidence>